<dbReference type="PANTHER" id="PTHR42999:SF1">
    <property type="entry name" value="PENTAPEPTIDE REPEAT-CONTAINING PROTEIN"/>
    <property type="match status" value="1"/>
</dbReference>
<proteinExistence type="predicted"/>
<organism evidence="2 3">
    <name type="scientific">Rouxiella aceris</name>
    <dbReference type="NCBI Taxonomy" id="2703884"/>
    <lineage>
        <taxon>Bacteria</taxon>
        <taxon>Pseudomonadati</taxon>
        <taxon>Pseudomonadota</taxon>
        <taxon>Gammaproteobacteria</taxon>
        <taxon>Enterobacterales</taxon>
        <taxon>Yersiniaceae</taxon>
        <taxon>Rouxiella</taxon>
    </lineage>
</organism>
<keyword evidence="3" id="KW-1185">Reference proteome</keyword>
<comment type="caution">
    <text evidence="2">The sequence shown here is derived from an EMBL/GenBank/DDBJ whole genome shotgun (WGS) entry which is preliminary data.</text>
</comment>
<dbReference type="InterPro" id="IPR052949">
    <property type="entry name" value="PA_immunity-related"/>
</dbReference>
<sequence>MRIIKPQQLILLKGAYQLGEQSYLGLSVVAGFYLSDEQHFACEPEIWHAWQSAPLSLPILDAAEPKPFAEYLLAGHAGIGKAVTSLHASVNVAGIKRQWRLEGAAPASAVQVEPFVTMALDHRQSYGGARCVDNPLGQGYQDGRSPLLMDLGQTGSAQVHAPLAAPTPIPYDFAIRKRWLDQVAPEMADGQYLQTTFPGYPEALNPEYFQAAAPAQWYSQPAWPDKVPFELRGFRADNQVIQGMFPQVVAHAFGVDRQHPGTLQPIALQKKTLWLLPDADLGLMVFTGALPLSHLLAEPLSALMIALDGSQQPRDARHFSGVYAKRTAPDCADFEFLYDPDLMPQGMGMNVIDSAEDHPTSSAYRPGVKNNHRLYYQQIRQSITEHQQRRDAEKNVEKPAPINWQALTQGRQEGLPAILASGMENEISGKVFIRQHIEKEHIHGRHFKQCLFTDCVFSAVAFDHCCFDYCQFENCQWQQVEIAHSTLRHCAVTGGCVQQFVFNSSLFEAVKWHQTHFSAGNCLAMEWKDSVLDQAQIVDCQFTQSHFTHTIFSAVSFHLWRCSATAINACTFDACQLQKTTFARSVLEKSSLLQGQWSGVAFTDCKLDCLTLSDHTDFSGIKIEQCLLNKVGLRGATLNQAELIYCSVMECNFDYASLRHAKIYACDMAMAKFNNSDLSQARVEKSSLQQGSFYQATIDDCQFIQCNLISCHFARISGNSNSRFVSCLLEKSNWWPRNKVFAAIME</sequence>
<evidence type="ECO:0000313" key="3">
    <source>
        <dbReference type="Proteomes" id="UP000585363"/>
    </source>
</evidence>
<dbReference type="Pfam" id="PF09937">
    <property type="entry name" value="DUF2169"/>
    <property type="match status" value="1"/>
</dbReference>
<dbReference type="RefSeq" id="WP_169401386.1">
    <property type="nucleotide sequence ID" value="NZ_JAADJU010000001.1"/>
</dbReference>
<gene>
    <name evidence="2" type="ORF">GW590_02280</name>
</gene>
<dbReference type="Pfam" id="PF00805">
    <property type="entry name" value="Pentapeptide"/>
    <property type="match status" value="1"/>
</dbReference>
<dbReference type="InterPro" id="IPR001646">
    <property type="entry name" value="5peptide_repeat"/>
</dbReference>
<dbReference type="EMBL" id="JAADJU010000001">
    <property type="protein sequence ID" value="NMP25705.1"/>
    <property type="molecule type" value="Genomic_DNA"/>
</dbReference>
<dbReference type="SUPFAM" id="SSF141571">
    <property type="entry name" value="Pentapeptide repeat-like"/>
    <property type="match status" value="2"/>
</dbReference>
<reference evidence="2 3" key="1">
    <citation type="submission" date="2020-01" db="EMBL/GenBank/DDBJ databases">
        <authorList>
            <person name="Lee S.D."/>
        </authorList>
    </citation>
    <scope>NUCLEOTIDE SEQUENCE [LARGE SCALE GENOMIC DNA]</scope>
    <source>
        <strain evidence="2 3">SAP-1</strain>
    </source>
</reference>
<protein>
    <submittedName>
        <fullName evidence="2">Pentapeptide repeat-containing protein</fullName>
    </submittedName>
</protein>
<name>A0A848MDH1_9GAMM</name>
<reference evidence="2 3" key="2">
    <citation type="submission" date="2020-06" db="EMBL/GenBank/DDBJ databases">
        <title>Polyphasic characterization of a Rahnella strain isolated from tree sap.</title>
        <authorList>
            <person name="Kim I.S."/>
        </authorList>
    </citation>
    <scope>NUCLEOTIDE SEQUENCE [LARGE SCALE GENOMIC DNA]</scope>
    <source>
        <strain evidence="2 3">SAP-1</strain>
    </source>
</reference>
<dbReference type="PANTHER" id="PTHR42999">
    <property type="entry name" value="ANTIBIOTIC RESISTANCE PROTEIN MCBG"/>
    <property type="match status" value="1"/>
</dbReference>
<evidence type="ECO:0000259" key="1">
    <source>
        <dbReference type="Pfam" id="PF09937"/>
    </source>
</evidence>
<dbReference type="AlphaFoldDB" id="A0A848MDH1"/>
<accession>A0A848MDH1</accession>
<dbReference type="Gene3D" id="2.160.20.80">
    <property type="entry name" value="E3 ubiquitin-protein ligase SopA"/>
    <property type="match status" value="3"/>
</dbReference>
<dbReference type="Proteomes" id="UP000585363">
    <property type="component" value="Unassembled WGS sequence"/>
</dbReference>
<evidence type="ECO:0000313" key="2">
    <source>
        <dbReference type="EMBL" id="NMP25705.1"/>
    </source>
</evidence>
<dbReference type="InterPro" id="IPR018683">
    <property type="entry name" value="DUF2169"/>
</dbReference>
<feature type="domain" description="DUF2169" evidence="1">
    <location>
        <begin position="23"/>
        <end position="286"/>
    </location>
</feature>